<evidence type="ECO:0000256" key="1">
    <source>
        <dbReference type="SAM" id="Phobius"/>
    </source>
</evidence>
<keyword evidence="1" id="KW-0472">Membrane</keyword>
<gene>
    <name evidence="2" type="ORF">JFN88_14670</name>
</gene>
<accession>A0A934J3A2</accession>
<keyword evidence="1" id="KW-0812">Transmembrane</keyword>
<organism evidence="2 3">
    <name type="scientific">Paenibacillus roseus</name>
    <dbReference type="NCBI Taxonomy" id="2798579"/>
    <lineage>
        <taxon>Bacteria</taxon>
        <taxon>Bacillati</taxon>
        <taxon>Bacillota</taxon>
        <taxon>Bacilli</taxon>
        <taxon>Bacillales</taxon>
        <taxon>Paenibacillaceae</taxon>
        <taxon>Paenibacillus</taxon>
    </lineage>
</organism>
<comment type="caution">
    <text evidence="2">The sequence shown here is derived from an EMBL/GenBank/DDBJ whole genome shotgun (WGS) entry which is preliminary data.</text>
</comment>
<dbReference type="EMBL" id="JAELUP010000077">
    <property type="protein sequence ID" value="MBJ6362489.1"/>
    <property type="molecule type" value="Genomic_DNA"/>
</dbReference>
<name>A0A934J3A2_9BACL</name>
<dbReference type="RefSeq" id="WP_199020035.1">
    <property type="nucleotide sequence ID" value="NZ_JAELUP010000077.1"/>
</dbReference>
<protein>
    <submittedName>
        <fullName evidence="2">Uncharacterized protein</fullName>
    </submittedName>
</protein>
<keyword evidence="3" id="KW-1185">Reference proteome</keyword>
<feature type="transmembrane region" description="Helical" evidence="1">
    <location>
        <begin position="18"/>
        <end position="37"/>
    </location>
</feature>
<sequence>MVALIGFERRKHFLRRSIFVTLVLFSVLNIVKIYGVHQGNSLLATPSWSVLYKEQYDTFSGPITNEKIERLMTIYRPLEQLTAELTTRTSYRPPNTHLTNVYEDWIFFASIL</sequence>
<proteinExistence type="predicted"/>
<evidence type="ECO:0000313" key="3">
    <source>
        <dbReference type="Proteomes" id="UP000640274"/>
    </source>
</evidence>
<evidence type="ECO:0000313" key="2">
    <source>
        <dbReference type="EMBL" id="MBJ6362489.1"/>
    </source>
</evidence>
<reference evidence="2" key="1">
    <citation type="submission" date="2020-12" db="EMBL/GenBank/DDBJ databases">
        <authorList>
            <person name="Huq M.A."/>
        </authorList>
    </citation>
    <scope>NUCLEOTIDE SEQUENCE</scope>
    <source>
        <strain evidence="2">MAHUQ-46</strain>
    </source>
</reference>
<keyword evidence="1" id="KW-1133">Transmembrane helix</keyword>
<dbReference type="Proteomes" id="UP000640274">
    <property type="component" value="Unassembled WGS sequence"/>
</dbReference>
<dbReference type="AlphaFoldDB" id="A0A934J3A2"/>